<dbReference type="PANTHER" id="PTHR33480:SF1">
    <property type="entry name" value="TYR RECOMBINASE DOMAIN-CONTAINING PROTEIN"/>
    <property type="match status" value="1"/>
</dbReference>
<feature type="compositionally biased region" description="Polar residues" evidence="1">
    <location>
        <begin position="70"/>
        <end position="83"/>
    </location>
</feature>
<accession>A0AAV8WJD2</accession>
<protein>
    <submittedName>
        <fullName evidence="2">Uncharacterized protein</fullName>
    </submittedName>
</protein>
<dbReference type="Proteomes" id="UP001162156">
    <property type="component" value="Unassembled WGS sequence"/>
</dbReference>
<evidence type="ECO:0000313" key="3">
    <source>
        <dbReference type="Proteomes" id="UP001162156"/>
    </source>
</evidence>
<evidence type="ECO:0000256" key="1">
    <source>
        <dbReference type="SAM" id="MobiDB-lite"/>
    </source>
</evidence>
<proteinExistence type="predicted"/>
<sequence length="791" mass="91468">MLDIRIPKKKSTRNEFIQISPKCTICRVYFLQTTIVFVLRIILNQRKRQWFCNRAPTPTNTVVNAGHTDSAVQDNSVTSSDDSTIAVKEVGQEDMSSDTESVDDSVKDPEYEATSSSSDDEFDDDYSRNRQVVDDDYSSNRQVMDDDYSNNRQVVDDTFQEDISSLSVKRNKCAGDLQDYIFRKRKQASCYICESSVTNFARHIYRNHSMHVEVQKILAHPKGSKQRNHMLTLLRKKGNYLTDPEEGKPVRNGTESTSYLPCIHCLGFYSSRNLWKHRKQCSENPNTAKSMAGTKASAQNFQLNYIKVDPDLRERVFPRMRADKISLVAKKDPLICAFGAGYLKTHREKHFLSVTSRKMREVSRLLLEIRKLAPTVKNLFDVLKPQNYDLLVTATKNVAKYDNDMEFFSISNLCDEYQHILKTVQASTDLQTNKWNKITMVPLASDLKLMKDYLIKKATEAIEILKKESTNQNAYVMLLETIFCRLVLLNRKRPGELQRFLLHTYENSLKTQIPTRSFRKLGKRNRGVPVLFSRDIQEHLNILLHHRLQIMTQPNKYLFGNPRTNEPIVVYKVIKKYALNCGATNPNAITCTRLRKHLATLTQLINLSESDMEQLASFMGHTLGIHRSSYRLPDDVYQTAKISKLLLLMEKGGAGKFKGKTLDEIDLNMDEDLMETLEEDNVENMMKEIHDTEGDEIRNITEQNTLSSETPHTSNENVPVNFKKGKKRILIRWTEEQKKIATTFFKKQIEQKRPPKKGERESLIDKYSNVFANKNWLKIKVFIQNIYSKPK</sequence>
<dbReference type="PANTHER" id="PTHR33480">
    <property type="entry name" value="SET DOMAIN-CONTAINING PROTEIN-RELATED"/>
    <property type="match status" value="1"/>
</dbReference>
<evidence type="ECO:0000313" key="2">
    <source>
        <dbReference type="EMBL" id="KAJ8926187.1"/>
    </source>
</evidence>
<dbReference type="AlphaFoldDB" id="A0AAV8WJD2"/>
<dbReference type="EMBL" id="JANEYF010005982">
    <property type="protein sequence ID" value="KAJ8926187.1"/>
    <property type="molecule type" value="Genomic_DNA"/>
</dbReference>
<gene>
    <name evidence="2" type="ORF">NQ314_021463</name>
</gene>
<organism evidence="2 3">
    <name type="scientific">Rhamnusium bicolor</name>
    <dbReference type="NCBI Taxonomy" id="1586634"/>
    <lineage>
        <taxon>Eukaryota</taxon>
        <taxon>Metazoa</taxon>
        <taxon>Ecdysozoa</taxon>
        <taxon>Arthropoda</taxon>
        <taxon>Hexapoda</taxon>
        <taxon>Insecta</taxon>
        <taxon>Pterygota</taxon>
        <taxon>Neoptera</taxon>
        <taxon>Endopterygota</taxon>
        <taxon>Coleoptera</taxon>
        <taxon>Polyphaga</taxon>
        <taxon>Cucujiformia</taxon>
        <taxon>Chrysomeloidea</taxon>
        <taxon>Cerambycidae</taxon>
        <taxon>Lepturinae</taxon>
        <taxon>Rhagiini</taxon>
        <taxon>Rhamnusium</taxon>
    </lineage>
</organism>
<reference evidence="2" key="1">
    <citation type="journal article" date="2023" name="Insect Mol. Biol.">
        <title>Genome sequencing provides insights into the evolution of gene families encoding plant cell wall-degrading enzymes in longhorned beetles.</title>
        <authorList>
            <person name="Shin N.R."/>
            <person name="Okamura Y."/>
            <person name="Kirsch R."/>
            <person name="Pauchet Y."/>
        </authorList>
    </citation>
    <scope>NUCLEOTIDE SEQUENCE</scope>
    <source>
        <strain evidence="2">RBIC_L_NR</strain>
    </source>
</reference>
<feature type="region of interest" description="Disordered" evidence="1">
    <location>
        <begin position="59"/>
        <end position="150"/>
    </location>
</feature>
<comment type="caution">
    <text evidence="2">The sequence shown here is derived from an EMBL/GenBank/DDBJ whole genome shotgun (WGS) entry which is preliminary data.</text>
</comment>
<name>A0AAV8WJD2_9CUCU</name>
<keyword evidence="3" id="KW-1185">Reference proteome</keyword>